<dbReference type="AlphaFoldDB" id="A0AB72U9B2"/>
<dbReference type="Proteomes" id="UP000007127">
    <property type="component" value="Chromosome"/>
</dbReference>
<protein>
    <recommendedName>
        <fullName evidence="3">Phospholipid-binding protein</fullName>
    </recommendedName>
</protein>
<name>A0AB72U9B2_9PROT</name>
<sequence length="152" mass="16152">MLICALYVYFQVEDEVMKMLKMAAIVGLSVLGLTGCQTTKEAANMVALDVSFDWHGTSACSTKPPAFVISNIPADTASLRFKMVDLDVPTYNHGGGTIDYSGSSKIPAGAFSYKGPCPPSGSHDYRFTVTALNADGSMILGKGEETQAFPPK</sequence>
<dbReference type="SUPFAM" id="SSF49777">
    <property type="entry name" value="PEBP-like"/>
    <property type="match status" value="1"/>
</dbReference>
<evidence type="ECO:0000313" key="2">
    <source>
        <dbReference type="Proteomes" id="UP000007127"/>
    </source>
</evidence>
<organism evidence="1 2">
    <name type="scientific">Thalassospira xiamenensis M-5 = DSM 17429</name>
    <dbReference type="NCBI Taxonomy" id="1123366"/>
    <lineage>
        <taxon>Bacteria</taxon>
        <taxon>Pseudomonadati</taxon>
        <taxon>Pseudomonadota</taxon>
        <taxon>Alphaproteobacteria</taxon>
        <taxon>Rhodospirillales</taxon>
        <taxon>Thalassospiraceae</taxon>
        <taxon>Thalassospira</taxon>
    </lineage>
</organism>
<gene>
    <name evidence="1" type="ORF">TH3_03560</name>
</gene>
<dbReference type="EMBL" id="CP004388">
    <property type="protein sequence ID" value="AJD50836.1"/>
    <property type="molecule type" value="Genomic_DNA"/>
</dbReference>
<reference evidence="1 2" key="1">
    <citation type="journal article" date="2012" name="J. Bacteriol.">
        <title>Genome sequence of Thalassospira xiamenensis type strain M-5.</title>
        <authorList>
            <person name="Lai Q."/>
            <person name="Shao Z."/>
        </authorList>
    </citation>
    <scope>NUCLEOTIDE SEQUENCE [LARGE SCALE GENOMIC DNA]</scope>
    <source>
        <strain evidence="1 2">M-5</strain>
    </source>
</reference>
<accession>A0AB72U9B2</accession>
<dbReference type="InterPro" id="IPR036610">
    <property type="entry name" value="PEBP-like_sf"/>
</dbReference>
<dbReference type="Gene3D" id="3.90.280.10">
    <property type="entry name" value="PEBP-like"/>
    <property type="match status" value="1"/>
</dbReference>
<dbReference type="Pfam" id="PF01161">
    <property type="entry name" value="PBP"/>
    <property type="match status" value="1"/>
</dbReference>
<dbReference type="InterPro" id="IPR008914">
    <property type="entry name" value="PEBP"/>
</dbReference>
<proteinExistence type="predicted"/>
<evidence type="ECO:0000313" key="1">
    <source>
        <dbReference type="EMBL" id="AJD50836.1"/>
    </source>
</evidence>
<evidence type="ECO:0008006" key="3">
    <source>
        <dbReference type="Google" id="ProtNLM"/>
    </source>
</evidence>
<dbReference type="KEGG" id="txi:TH3_03560"/>